<name>A0A1W6DXC8_9CAUD</name>
<accession>A0A1W6DXC8</accession>
<organism evidence="1 2">
    <name type="scientific">Sphingobium phage Lacusarx</name>
    <dbReference type="NCBI Taxonomy" id="1980139"/>
    <lineage>
        <taxon>Viruses</taxon>
        <taxon>Duplodnaviria</taxon>
        <taxon>Heunggongvirae</taxon>
        <taxon>Uroviricota</taxon>
        <taxon>Caudoviricetes</taxon>
        <taxon>Lacusarxvirus</taxon>
        <taxon>Lacusarxvirus lacusarx</taxon>
    </lineage>
</organism>
<evidence type="ECO:0000313" key="1">
    <source>
        <dbReference type="EMBL" id="ARK07539.1"/>
    </source>
</evidence>
<gene>
    <name evidence="1" type="ORF">LAV_00164</name>
</gene>
<protein>
    <submittedName>
        <fullName evidence="1">Uncharacterized protein</fullName>
    </submittedName>
</protein>
<evidence type="ECO:0000313" key="2">
    <source>
        <dbReference type="Proteomes" id="UP000223906"/>
    </source>
</evidence>
<reference evidence="1 2" key="1">
    <citation type="submission" date="2017-02" db="EMBL/GenBank/DDBJ databases">
        <title>The first characterized phage against a member of the ecologically important #sphingomonads reveals high dissimilarity against all other known phages.</title>
        <authorList>
            <person name="Nielsen T.K."/>
            <person name="Carstens A.B."/>
            <person name="Kot W."/>
            <person name="Lametsch R."/>
            <person name="Neve H."/>
            <person name="Hansen L.H."/>
        </authorList>
    </citation>
    <scope>NUCLEOTIDE SEQUENCE [LARGE SCALE GENOMIC DNA]</scope>
</reference>
<dbReference type="EMBL" id="KY629563">
    <property type="protein sequence ID" value="ARK07539.1"/>
    <property type="molecule type" value="Genomic_DNA"/>
</dbReference>
<dbReference type="Proteomes" id="UP000223906">
    <property type="component" value="Segment"/>
</dbReference>
<keyword evidence="2" id="KW-1185">Reference proteome</keyword>
<sequence length="96" mass="10402">MSDPIAFSATVVALQESLAAALAERDKARALMLSFIGSLSLADNLADVAGDIWTVLERIKMKPPEEVGDLNELGTWLGMDHGVRTLYDTPLVEDED</sequence>
<proteinExistence type="predicted"/>